<name>A0A665U328_ECHNA</name>
<reference evidence="2" key="2">
    <citation type="submission" date="2025-08" db="UniProtKB">
        <authorList>
            <consortium name="Ensembl"/>
        </authorList>
    </citation>
    <scope>IDENTIFICATION</scope>
</reference>
<keyword evidence="1" id="KW-0732">Signal</keyword>
<organism evidence="2 3">
    <name type="scientific">Echeneis naucrates</name>
    <name type="common">Live sharksucker</name>
    <dbReference type="NCBI Taxonomy" id="173247"/>
    <lineage>
        <taxon>Eukaryota</taxon>
        <taxon>Metazoa</taxon>
        <taxon>Chordata</taxon>
        <taxon>Craniata</taxon>
        <taxon>Vertebrata</taxon>
        <taxon>Euteleostomi</taxon>
        <taxon>Actinopterygii</taxon>
        <taxon>Neopterygii</taxon>
        <taxon>Teleostei</taxon>
        <taxon>Neoteleostei</taxon>
        <taxon>Acanthomorphata</taxon>
        <taxon>Carangaria</taxon>
        <taxon>Carangiformes</taxon>
        <taxon>Echeneidae</taxon>
        <taxon>Echeneis</taxon>
    </lineage>
</organism>
<dbReference type="InParanoid" id="A0A665U328"/>
<accession>A0A665U328</accession>
<proteinExistence type="predicted"/>
<dbReference type="Ensembl" id="ENSENLT00000014263.1">
    <property type="protein sequence ID" value="ENSENLP00000013711.1"/>
    <property type="gene ID" value="ENSENLG00000006469.1"/>
</dbReference>
<reference evidence="2" key="1">
    <citation type="submission" date="2021-04" db="EMBL/GenBank/DDBJ databases">
        <authorList>
            <consortium name="Wellcome Sanger Institute Data Sharing"/>
        </authorList>
    </citation>
    <scope>NUCLEOTIDE SEQUENCE [LARGE SCALE GENOMIC DNA]</scope>
</reference>
<protein>
    <recommendedName>
        <fullName evidence="4">Secreted protein</fullName>
    </recommendedName>
</protein>
<dbReference type="AlphaFoldDB" id="A0A665U328"/>
<keyword evidence="3" id="KW-1185">Reference proteome</keyword>
<feature type="signal peptide" evidence="1">
    <location>
        <begin position="1"/>
        <end position="20"/>
    </location>
</feature>
<evidence type="ECO:0008006" key="4">
    <source>
        <dbReference type="Google" id="ProtNLM"/>
    </source>
</evidence>
<feature type="chain" id="PRO_5025356376" description="Secreted protein" evidence="1">
    <location>
        <begin position="21"/>
        <end position="82"/>
    </location>
</feature>
<evidence type="ECO:0000313" key="2">
    <source>
        <dbReference type="Ensembl" id="ENSENLP00000013711.1"/>
    </source>
</evidence>
<evidence type="ECO:0000313" key="3">
    <source>
        <dbReference type="Proteomes" id="UP000472264"/>
    </source>
</evidence>
<dbReference type="Proteomes" id="UP000472264">
    <property type="component" value="Chromosome 13"/>
</dbReference>
<evidence type="ECO:0000256" key="1">
    <source>
        <dbReference type="SAM" id="SignalP"/>
    </source>
</evidence>
<sequence>MKKLKTHLFMVSLGKSLVSAHTALPFIHSSILYCLWSRKRLVMFAGRRCRCNVNQKPRAPGDEEAQEGNLIVSKGKMNILTF</sequence>
<reference evidence="2" key="3">
    <citation type="submission" date="2025-09" db="UniProtKB">
        <authorList>
            <consortium name="Ensembl"/>
        </authorList>
    </citation>
    <scope>IDENTIFICATION</scope>
</reference>